<comment type="caution">
    <text evidence="1">The sequence shown here is derived from an EMBL/GenBank/DDBJ whole genome shotgun (WGS) entry which is preliminary data.</text>
</comment>
<name>A0AAW1G9L3_POPJA</name>
<reference evidence="1 2" key="1">
    <citation type="journal article" date="2024" name="BMC Genomics">
        <title>De novo assembly and annotation of Popillia japonica's genome with initial clues to its potential as an invasive pest.</title>
        <authorList>
            <person name="Cucini C."/>
            <person name="Boschi S."/>
            <person name="Funari R."/>
            <person name="Cardaioli E."/>
            <person name="Iannotti N."/>
            <person name="Marturano G."/>
            <person name="Paoli F."/>
            <person name="Bruttini M."/>
            <person name="Carapelli A."/>
            <person name="Frati F."/>
            <person name="Nardi F."/>
        </authorList>
    </citation>
    <scope>NUCLEOTIDE SEQUENCE [LARGE SCALE GENOMIC DNA]</scope>
    <source>
        <strain evidence="1">DMR45628</strain>
    </source>
</reference>
<dbReference type="EMBL" id="JASPKY010005290">
    <property type="protein sequence ID" value="KAK9659743.1"/>
    <property type="molecule type" value="Genomic_DNA"/>
</dbReference>
<evidence type="ECO:0000313" key="1">
    <source>
        <dbReference type="EMBL" id="KAK9659743.1"/>
    </source>
</evidence>
<organism evidence="1 2">
    <name type="scientific">Popillia japonica</name>
    <name type="common">Japanese beetle</name>
    <dbReference type="NCBI Taxonomy" id="7064"/>
    <lineage>
        <taxon>Eukaryota</taxon>
        <taxon>Metazoa</taxon>
        <taxon>Ecdysozoa</taxon>
        <taxon>Arthropoda</taxon>
        <taxon>Hexapoda</taxon>
        <taxon>Insecta</taxon>
        <taxon>Pterygota</taxon>
        <taxon>Neoptera</taxon>
        <taxon>Endopterygota</taxon>
        <taxon>Coleoptera</taxon>
        <taxon>Polyphaga</taxon>
        <taxon>Scarabaeiformia</taxon>
        <taxon>Scarabaeidae</taxon>
        <taxon>Rutelinae</taxon>
        <taxon>Popillia</taxon>
    </lineage>
</organism>
<proteinExistence type="predicted"/>
<dbReference type="AlphaFoldDB" id="A0AAW1G9L3"/>
<protein>
    <submittedName>
        <fullName evidence="1">Uncharacterized protein</fullName>
    </submittedName>
</protein>
<accession>A0AAW1G9L3</accession>
<keyword evidence="2" id="KW-1185">Reference proteome</keyword>
<sequence length="108" mass="11973">MPLRYPFTKNTAQSEQSTIIKPKVIPVNRFNGNMHAKSTAEASQNKMCDEMCIISCMGIKNSRLAINVEKATINIQSRKLTSVVRIFSISHTSAQESTRAINSRESAA</sequence>
<dbReference type="Proteomes" id="UP001458880">
    <property type="component" value="Unassembled WGS sequence"/>
</dbReference>
<evidence type="ECO:0000313" key="2">
    <source>
        <dbReference type="Proteomes" id="UP001458880"/>
    </source>
</evidence>
<gene>
    <name evidence="1" type="ORF">QE152_g41579</name>
</gene>